<protein>
    <submittedName>
        <fullName evidence="8">Death-associated protein kinase 2</fullName>
    </submittedName>
</protein>
<keyword evidence="4 8" id="KW-0418">Kinase</keyword>
<keyword evidence="1" id="KW-0723">Serine/threonine-protein kinase</keyword>
<evidence type="ECO:0000313" key="9">
    <source>
        <dbReference type="Proteomes" id="UP000324222"/>
    </source>
</evidence>
<dbReference type="PROSITE" id="PS00108">
    <property type="entry name" value="PROTEIN_KINASE_ST"/>
    <property type="match status" value="1"/>
</dbReference>
<evidence type="ECO:0000256" key="2">
    <source>
        <dbReference type="ARBA" id="ARBA00022679"/>
    </source>
</evidence>
<keyword evidence="2" id="KW-0808">Transferase</keyword>
<dbReference type="InterPro" id="IPR000719">
    <property type="entry name" value="Prot_kinase_dom"/>
</dbReference>
<feature type="region of interest" description="Disordered" evidence="6">
    <location>
        <begin position="1"/>
        <end position="20"/>
    </location>
</feature>
<dbReference type="Gene3D" id="1.10.510.10">
    <property type="entry name" value="Transferase(Phosphotransferase) domain 1"/>
    <property type="match status" value="1"/>
</dbReference>
<keyword evidence="9" id="KW-1185">Reference proteome</keyword>
<feature type="domain" description="Protein kinase" evidence="7">
    <location>
        <begin position="1"/>
        <end position="312"/>
    </location>
</feature>
<dbReference type="PROSITE" id="PS50011">
    <property type="entry name" value="PROTEIN_KINASE_DOM"/>
    <property type="match status" value="1"/>
</dbReference>
<evidence type="ECO:0000313" key="8">
    <source>
        <dbReference type="EMBL" id="MPC09178.1"/>
    </source>
</evidence>
<proteinExistence type="predicted"/>
<dbReference type="Gene3D" id="3.30.200.20">
    <property type="entry name" value="Phosphorylase Kinase, domain 1"/>
    <property type="match status" value="1"/>
</dbReference>
<dbReference type="OrthoDB" id="10256089at2759"/>
<evidence type="ECO:0000256" key="5">
    <source>
        <dbReference type="ARBA" id="ARBA00022840"/>
    </source>
</evidence>
<evidence type="ECO:0000256" key="1">
    <source>
        <dbReference type="ARBA" id="ARBA00022527"/>
    </source>
</evidence>
<comment type="caution">
    <text evidence="8">The sequence shown here is derived from an EMBL/GenBank/DDBJ whole genome shotgun (WGS) entry which is preliminary data.</text>
</comment>
<keyword evidence="3" id="KW-0547">Nucleotide-binding</keyword>
<dbReference type="Proteomes" id="UP000324222">
    <property type="component" value="Unassembled WGS sequence"/>
</dbReference>
<evidence type="ECO:0000256" key="3">
    <source>
        <dbReference type="ARBA" id="ARBA00022741"/>
    </source>
</evidence>
<dbReference type="EMBL" id="VSRR010000058">
    <property type="protein sequence ID" value="MPC09178.1"/>
    <property type="molecule type" value="Genomic_DNA"/>
</dbReference>
<dbReference type="GO" id="GO:0043065">
    <property type="term" value="P:positive regulation of apoptotic process"/>
    <property type="evidence" value="ECO:0007669"/>
    <property type="project" value="TreeGrafter"/>
</dbReference>
<evidence type="ECO:0000256" key="4">
    <source>
        <dbReference type="ARBA" id="ARBA00022777"/>
    </source>
</evidence>
<accession>A0A5B7CJ38</accession>
<reference evidence="8 9" key="1">
    <citation type="submission" date="2019-05" db="EMBL/GenBank/DDBJ databases">
        <title>Another draft genome of Portunus trituberculatus and its Hox gene families provides insights of decapod evolution.</title>
        <authorList>
            <person name="Jeong J.-H."/>
            <person name="Song I."/>
            <person name="Kim S."/>
            <person name="Choi T."/>
            <person name="Kim D."/>
            <person name="Ryu S."/>
            <person name="Kim W."/>
        </authorList>
    </citation>
    <scope>NUCLEOTIDE SEQUENCE [LARGE SCALE GENOMIC DNA]</scope>
    <source>
        <tissue evidence="8">Muscle</tissue>
    </source>
</reference>
<sequence length="350" mass="38995">MAVKVPSSDTPPDSRAAHVGQGRPWLQCPFLVPIDSVVKRCQRNSDGVEVAVKFVRRARQERPATEREYLLLRRLQHPSLIRSIALYNATPKFDILVLELIMGLPLLDWIFTREETTESECAVLVKQVVQGLQYLHSSQVAYLDLKPENLLVDILRTKNEDGVCSICPDESLPAVRLIDFGNARSVCEKTPSEKSGPVTPVKELVVPPECPPLVLGSPEFMSPEILARKNVGIPADYWGLGVLIYVLVSGRSPFLGASPEATCRNILAGDLRFPVEYFASVTQEACDLIHDLLAYKPEDRVELQDALSHQWFNMEECESVLPIQSLADYSFRRSKVASSVQIITPQSSSK</sequence>
<dbReference type="Pfam" id="PF00069">
    <property type="entry name" value="Pkinase"/>
    <property type="match status" value="1"/>
</dbReference>
<dbReference type="PANTHER" id="PTHR24342:SF14">
    <property type="entry name" value="DEATH-ASSOCIATED PROTEIN KINASE DAPK-1"/>
    <property type="match status" value="1"/>
</dbReference>
<dbReference type="InterPro" id="IPR011009">
    <property type="entry name" value="Kinase-like_dom_sf"/>
</dbReference>
<gene>
    <name evidence="8" type="primary">Dapk2_0</name>
    <name evidence="8" type="ORF">E2C01_001781</name>
</gene>
<dbReference type="GO" id="GO:0005524">
    <property type="term" value="F:ATP binding"/>
    <property type="evidence" value="ECO:0007669"/>
    <property type="project" value="UniProtKB-KW"/>
</dbReference>
<evidence type="ECO:0000256" key="6">
    <source>
        <dbReference type="SAM" id="MobiDB-lite"/>
    </source>
</evidence>
<name>A0A5B7CJ38_PORTR</name>
<dbReference type="SUPFAM" id="SSF56112">
    <property type="entry name" value="Protein kinase-like (PK-like)"/>
    <property type="match status" value="1"/>
</dbReference>
<dbReference type="SMART" id="SM00220">
    <property type="entry name" value="S_TKc"/>
    <property type="match status" value="1"/>
</dbReference>
<dbReference type="GO" id="GO:0035556">
    <property type="term" value="P:intracellular signal transduction"/>
    <property type="evidence" value="ECO:0007669"/>
    <property type="project" value="TreeGrafter"/>
</dbReference>
<keyword evidence="5" id="KW-0067">ATP-binding</keyword>
<dbReference type="GO" id="GO:0005634">
    <property type="term" value="C:nucleus"/>
    <property type="evidence" value="ECO:0007669"/>
    <property type="project" value="TreeGrafter"/>
</dbReference>
<dbReference type="GO" id="GO:0004674">
    <property type="term" value="F:protein serine/threonine kinase activity"/>
    <property type="evidence" value="ECO:0007669"/>
    <property type="project" value="UniProtKB-KW"/>
</dbReference>
<evidence type="ECO:0000259" key="7">
    <source>
        <dbReference type="PROSITE" id="PS50011"/>
    </source>
</evidence>
<dbReference type="PANTHER" id="PTHR24342">
    <property type="entry name" value="SERINE/THREONINE-PROTEIN KINASE 17"/>
    <property type="match status" value="1"/>
</dbReference>
<dbReference type="InterPro" id="IPR008271">
    <property type="entry name" value="Ser/Thr_kinase_AS"/>
</dbReference>
<organism evidence="8 9">
    <name type="scientific">Portunus trituberculatus</name>
    <name type="common">Swimming crab</name>
    <name type="synonym">Neptunus trituberculatus</name>
    <dbReference type="NCBI Taxonomy" id="210409"/>
    <lineage>
        <taxon>Eukaryota</taxon>
        <taxon>Metazoa</taxon>
        <taxon>Ecdysozoa</taxon>
        <taxon>Arthropoda</taxon>
        <taxon>Crustacea</taxon>
        <taxon>Multicrustacea</taxon>
        <taxon>Malacostraca</taxon>
        <taxon>Eumalacostraca</taxon>
        <taxon>Eucarida</taxon>
        <taxon>Decapoda</taxon>
        <taxon>Pleocyemata</taxon>
        <taxon>Brachyura</taxon>
        <taxon>Eubrachyura</taxon>
        <taxon>Portunoidea</taxon>
        <taxon>Portunidae</taxon>
        <taxon>Portuninae</taxon>
        <taxon>Portunus</taxon>
    </lineage>
</organism>
<dbReference type="AlphaFoldDB" id="A0A5B7CJ38"/>